<dbReference type="PATRIC" id="fig|42253.5.peg.3664"/>
<feature type="domain" description="AAA+ ATPase" evidence="6">
    <location>
        <begin position="285"/>
        <end position="422"/>
    </location>
</feature>
<evidence type="ECO:0000256" key="3">
    <source>
        <dbReference type="ARBA" id="ARBA00038088"/>
    </source>
</evidence>
<evidence type="ECO:0000259" key="6">
    <source>
        <dbReference type="SMART" id="SM00382"/>
    </source>
</evidence>
<dbReference type="Proteomes" id="UP000069205">
    <property type="component" value="Chromosome"/>
</dbReference>
<dbReference type="GO" id="GO:0005524">
    <property type="term" value="F:ATP binding"/>
    <property type="evidence" value="ECO:0007669"/>
    <property type="project" value="UniProtKB-KW"/>
</dbReference>
<keyword evidence="8" id="KW-1185">Reference proteome</keyword>
<dbReference type="Gene3D" id="3.40.50.300">
    <property type="entry name" value="P-loop containing nucleotide triphosphate hydrolases"/>
    <property type="match status" value="1"/>
</dbReference>
<dbReference type="InterPro" id="IPR003593">
    <property type="entry name" value="AAA+_ATPase"/>
</dbReference>
<evidence type="ECO:0000256" key="2">
    <source>
        <dbReference type="ARBA" id="ARBA00022840"/>
    </source>
</evidence>
<evidence type="ECO:0000256" key="4">
    <source>
        <dbReference type="ARBA" id="ARBA00040480"/>
    </source>
</evidence>
<organism evidence="7 8">
    <name type="scientific">Nitrospira moscoviensis</name>
    <dbReference type="NCBI Taxonomy" id="42253"/>
    <lineage>
        <taxon>Bacteria</taxon>
        <taxon>Pseudomonadati</taxon>
        <taxon>Nitrospirota</taxon>
        <taxon>Nitrospiria</taxon>
        <taxon>Nitrospirales</taxon>
        <taxon>Nitrospiraceae</taxon>
        <taxon>Nitrospira</taxon>
    </lineage>
</organism>
<dbReference type="Pfam" id="PF00004">
    <property type="entry name" value="AAA"/>
    <property type="match status" value="1"/>
</dbReference>
<dbReference type="PANTHER" id="PTHR42960">
    <property type="entry name" value="YCF46 PROTEIN"/>
    <property type="match status" value="1"/>
</dbReference>
<keyword evidence="1" id="KW-0547">Nucleotide-binding</keyword>
<dbReference type="OrthoDB" id="9806903at2"/>
<evidence type="ECO:0000313" key="7">
    <source>
        <dbReference type="EMBL" id="ALA60105.1"/>
    </source>
</evidence>
<accession>A0A0K2GGL7</accession>
<gene>
    <name evidence="7" type="ORF">NITMOv2_3713</name>
</gene>
<dbReference type="Gene3D" id="1.10.8.60">
    <property type="match status" value="1"/>
</dbReference>
<reference evidence="7 8" key="1">
    <citation type="journal article" date="2015" name="Proc. Natl. Acad. Sci. U.S.A.">
        <title>Expanded metabolic versatility of ubiquitous nitrite-oxidizing bacteria from the genus Nitrospira.</title>
        <authorList>
            <person name="Koch H."/>
            <person name="Lucker S."/>
            <person name="Albertsen M."/>
            <person name="Kitzinger K."/>
            <person name="Herbold C."/>
            <person name="Spieck E."/>
            <person name="Nielsen P.H."/>
            <person name="Wagner M."/>
            <person name="Daims H."/>
        </authorList>
    </citation>
    <scope>NUCLEOTIDE SEQUENCE [LARGE SCALE GENOMIC DNA]</scope>
    <source>
        <strain evidence="7 8">NSP M-1</strain>
    </source>
</reference>
<dbReference type="GO" id="GO:0016887">
    <property type="term" value="F:ATP hydrolysis activity"/>
    <property type="evidence" value="ECO:0007669"/>
    <property type="project" value="InterPro"/>
</dbReference>
<sequence>MALSTSVHDLRTLIRSSHPLIVIETVEEERVLSLLQSVAAQERMPLFEWSITRGLTRADEGPAVNKLTATPLALLQHLQGLTVEGIFWLKDLGPHLEDAPVARQLREVSQHFGRSRATCVLTGHPLTLPLHLEKIAVRLDLRLPDRAELDAMLQSVLRSLATRTVPRRPRSTTLAPSMVESGPAGGAGPSAEEREAVVRALQGLTLHQARQVITQCIVEDGTLTPDDIHKILGRKVQAIKDGGLLEYYPLEDNRFELGGFANLKSWLARAKVGFSPEAKALNLAPPRGIMLVGVPGCGKSLAAKAIAREWRLPLLKLDAGRLFDKFIGESEKNFRKAIETAESLSPIVLWIDEIEKAMAAGGGTGEADAGLSRRLFGALLTWLQEKKQEVFVVATANNLSTLPPELLRKGRFDEIFFVDLPDEEERRAIWTIHLRLRKQDPARFDLVKIVSASDGFSGSEIEQAVVAALYRALHDKTPLTTDLVIQELTHTVPLSVTRHEDIDHLRTLAQGRFVNVR</sequence>
<evidence type="ECO:0000256" key="1">
    <source>
        <dbReference type="ARBA" id="ARBA00022741"/>
    </source>
</evidence>
<dbReference type="RefSeq" id="WP_053381010.1">
    <property type="nucleotide sequence ID" value="NZ_CP011801.1"/>
</dbReference>
<dbReference type="InterPro" id="IPR052381">
    <property type="entry name" value="AAA_domain_protein"/>
</dbReference>
<dbReference type="InterPro" id="IPR027417">
    <property type="entry name" value="P-loop_NTPase"/>
</dbReference>
<keyword evidence="2" id="KW-0067">ATP-binding</keyword>
<dbReference type="InterPro" id="IPR003959">
    <property type="entry name" value="ATPase_AAA_core"/>
</dbReference>
<dbReference type="PANTHER" id="PTHR42960:SF1">
    <property type="entry name" value="YCF46 PROTEIN"/>
    <property type="match status" value="1"/>
</dbReference>
<comment type="similarity">
    <text evidence="3">Belongs to the AAA ATPase family. Highly divergent.</text>
</comment>
<dbReference type="SUPFAM" id="SSF52540">
    <property type="entry name" value="P-loop containing nucleoside triphosphate hydrolases"/>
    <property type="match status" value="1"/>
</dbReference>
<proteinExistence type="inferred from homology"/>
<dbReference type="EMBL" id="CP011801">
    <property type="protein sequence ID" value="ALA60105.1"/>
    <property type="molecule type" value="Genomic_DNA"/>
</dbReference>
<evidence type="ECO:0000256" key="5">
    <source>
        <dbReference type="SAM" id="MobiDB-lite"/>
    </source>
</evidence>
<name>A0A0K2GGL7_NITMO</name>
<dbReference type="STRING" id="42253.NITMOv2_3713"/>
<dbReference type="AlphaFoldDB" id="A0A0K2GGL7"/>
<dbReference type="SMART" id="SM00382">
    <property type="entry name" value="AAA"/>
    <property type="match status" value="1"/>
</dbReference>
<dbReference type="KEGG" id="nmv:NITMOv2_3713"/>
<feature type="region of interest" description="Disordered" evidence="5">
    <location>
        <begin position="165"/>
        <end position="190"/>
    </location>
</feature>
<protein>
    <recommendedName>
        <fullName evidence="4">Uncharacterized AAA domain-containing protein ycf46</fullName>
    </recommendedName>
</protein>
<evidence type="ECO:0000313" key="8">
    <source>
        <dbReference type="Proteomes" id="UP000069205"/>
    </source>
</evidence>